<evidence type="ECO:0000313" key="2">
    <source>
        <dbReference type="Proteomes" id="UP000632273"/>
    </source>
</evidence>
<dbReference type="RefSeq" id="WP_188814477.1">
    <property type="nucleotide sequence ID" value="NZ_BMHT01000004.1"/>
</dbReference>
<gene>
    <name evidence="1" type="ORF">GCM10011383_26550</name>
</gene>
<comment type="caution">
    <text evidence="1">The sequence shown here is derived from an EMBL/GenBank/DDBJ whole genome shotgun (WGS) entry which is preliminary data.</text>
</comment>
<proteinExistence type="predicted"/>
<protein>
    <submittedName>
        <fullName evidence="1">Uncharacterized protein</fullName>
    </submittedName>
</protein>
<evidence type="ECO:0000313" key="1">
    <source>
        <dbReference type="EMBL" id="GGF14003.1"/>
    </source>
</evidence>
<dbReference type="Proteomes" id="UP000632273">
    <property type="component" value="Unassembled WGS sequence"/>
</dbReference>
<reference evidence="2" key="1">
    <citation type="journal article" date="2019" name="Int. J. Syst. Evol. Microbiol.">
        <title>The Global Catalogue of Microorganisms (GCM) 10K type strain sequencing project: providing services to taxonomists for standard genome sequencing and annotation.</title>
        <authorList>
            <consortium name="The Broad Institute Genomics Platform"/>
            <consortium name="The Broad Institute Genome Sequencing Center for Infectious Disease"/>
            <person name="Wu L."/>
            <person name="Ma J."/>
        </authorList>
    </citation>
    <scope>NUCLEOTIDE SEQUENCE [LARGE SCALE GENOMIC DNA]</scope>
    <source>
        <strain evidence="2">CGMCC 1.15197</strain>
    </source>
</reference>
<accession>A0ABQ1U9P0</accession>
<sequence length="92" mass="10526">MTDQTNEFPGSLASKGLPTPILNELEHLIEHQHITEAMVPEKAPALAEQLMQFYERQYSMPVENKTEFAALVTAETWNYLYQMRDGKAAQEL</sequence>
<name>A0ABQ1U9P0_9BACT</name>
<dbReference type="EMBL" id="BMHT01000004">
    <property type="protein sequence ID" value="GGF14003.1"/>
    <property type="molecule type" value="Genomic_DNA"/>
</dbReference>
<organism evidence="1 2">
    <name type="scientific">Hymenobacter cavernae</name>
    <dbReference type="NCBI Taxonomy" id="2044852"/>
    <lineage>
        <taxon>Bacteria</taxon>
        <taxon>Pseudomonadati</taxon>
        <taxon>Bacteroidota</taxon>
        <taxon>Cytophagia</taxon>
        <taxon>Cytophagales</taxon>
        <taxon>Hymenobacteraceae</taxon>
        <taxon>Hymenobacter</taxon>
    </lineage>
</organism>
<keyword evidence="2" id="KW-1185">Reference proteome</keyword>